<evidence type="ECO:0008006" key="4">
    <source>
        <dbReference type="Google" id="ProtNLM"/>
    </source>
</evidence>
<sequence>MGGAVAFVVPVILLALSNLVMNVAWYANLKFPGKALWLVILASWGLAIFEYVLAVPANRIGSQAYSLAQLKTITTVFSLATFVVVAWVMFGQKPNANQLIGFALISFGAFFIFRGQVG</sequence>
<accession>A0A845AJU4</accession>
<dbReference type="EMBL" id="WTYA01000005">
    <property type="protein sequence ID" value="MXP28826.1"/>
    <property type="molecule type" value="Genomic_DNA"/>
</dbReference>
<dbReference type="AlphaFoldDB" id="A0A845AJU4"/>
<comment type="caution">
    <text evidence="2">The sequence shown here is derived from an EMBL/GenBank/DDBJ whole genome shotgun (WGS) entry which is preliminary data.</text>
</comment>
<dbReference type="SUPFAM" id="SSF103481">
    <property type="entry name" value="Multidrug resistance efflux transporter EmrE"/>
    <property type="match status" value="1"/>
</dbReference>
<evidence type="ECO:0000313" key="3">
    <source>
        <dbReference type="Proteomes" id="UP000439780"/>
    </source>
</evidence>
<proteinExistence type="predicted"/>
<evidence type="ECO:0000256" key="1">
    <source>
        <dbReference type="SAM" id="Phobius"/>
    </source>
</evidence>
<dbReference type="PANTHER" id="PTHR38482">
    <property type="entry name" value="DMT FAMILY PROTEIN"/>
    <property type="match status" value="1"/>
</dbReference>
<dbReference type="InterPro" id="IPR007437">
    <property type="entry name" value="DUF486"/>
</dbReference>
<dbReference type="RefSeq" id="WP_160753098.1">
    <property type="nucleotide sequence ID" value="NZ_WTYA01000005.1"/>
</dbReference>
<dbReference type="OrthoDB" id="9805206at2"/>
<protein>
    <recommendedName>
        <fullName evidence="4">EamA family transporter</fullName>
    </recommendedName>
</protein>
<evidence type="ECO:0000313" key="2">
    <source>
        <dbReference type="EMBL" id="MXP28826.1"/>
    </source>
</evidence>
<name>A0A845AJU4_9SPHN</name>
<keyword evidence="1" id="KW-1133">Transmembrane helix</keyword>
<feature type="transmembrane region" description="Helical" evidence="1">
    <location>
        <begin position="96"/>
        <end position="113"/>
    </location>
</feature>
<organism evidence="2 3">
    <name type="scientific">Qipengyuania algicida</name>
    <dbReference type="NCBI Taxonomy" id="1836209"/>
    <lineage>
        <taxon>Bacteria</taxon>
        <taxon>Pseudomonadati</taxon>
        <taxon>Pseudomonadota</taxon>
        <taxon>Alphaproteobacteria</taxon>
        <taxon>Sphingomonadales</taxon>
        <taxon>Erythrobacteraceae</taxon>
        <taxon>Qipengyuania</taxon>
    </lineage>
</organism>
<dbReference type="InterPro" id="IPR037185">
    <property type="entry name" value="EmrE-like"/>
</dbReference>
<dbReference type="Pfam" id="PF04342">
    <property type="entry name" value="DMT_6"/>
    <property type="match status" value="1"/>
</dbReference>
<feature type="transmembrane region" description="Helical" evidence="1">
    <location>
        <begin position="35"/>
        <end position="55"/>
    </location>
</feature>
<reference evidence="2 3" key="1">
    <citation type="submission" date="2019-12" db="EMBL/GenBank/DDBJ databases">
        <title>Genomic-based taxomic classification of the family Erythrobacteraceae.</title>
        <authorList>
            <person name="Xu L."/>
        </authorList>
    </citation>
    <scope>NUCLEOTIDE SEQUENCE [LARGE SCALE GENOMIC DNA]</scope>
    <source>
        <strain evidence="2 3">KEMB 9005-328</strain>
    </source>
</reference>
<feature type="transmembrane region" description="Helical" evidence="1">
    <location>
        <begin position="67"/>
        <end position="90"/>
    </location>
</feature>
<gene>
    <name evidence="2" type="ORF">GRI58_08325</name>
</gene>
<dbReference type="Proteomes" id="UP000439780">
    <property type="component" value="Unassembled WGS sequence"/>
</dbReference>
<keyword evidence="3" id="KW-1185">Reference proteome</keyword>
<keyword evidence="1" id="KW-0472">Membrane</keyword>
<keyword evidence="1" id="KW-0812">Transmembrane</keyword>
<dbReference type="PANTHER" id="PTHR38482:SF1">
    <property type="entry name" value="DMT FAMILY PROTEIN"/>
    <property type="match status" value="1"/>
</dbReference>